<reference evidence="1 2" key="1">
    <citation type="journal article" date="2023" name="Sci. Data">
        <title>Genome assembly of the Korean intertidal mud-creeper Batillaria attramentaria.</title>
        <authorList>
            <person name="Patra A.K."/>
            <person name="Ho P.T."/>
            <person name="Jun S."/>
            <person name="Lee S.J."/>
            <person name="Kim Y."/>
            <person name="Won Y.J."/>
        </authorList>
    </citation>
    <scope>NUCLEOTIDE SEQUENCE [LARGE SCALE GENOMIC DNA]</scope>
    <source>
        <strain evidence="1">Wonlab-2016</strain>
    </source>
</reference>
<keyword evidence="2" id="KW-1185">Reference proteome</keyword>
<gene>
    <name evidence="1" type="ORF">BaRGS_00017180</name>
</gene>
<dbReference type="Proteomes" id="UP001519460">
    <property type="component" value="Unassembled WGS sequence"/>
</dbReference>
<sequence length="132" mass="14979">MQYDKISPRLATTKLRALRRTADRDCDFMLPIYLGKPEGPEFGSLQMMSHARSWGHVVECMHEESPEYSVCDTRKSVGCVVVEVSRDRRSKNWTSSAQCFFGQITMIQFRPGPSAETASSHPFNVGCIRFIV</sequence>
<organism evidence="1 2">
    <name type="scientific">Batillaria attramentaria</name>
    <dbReference type="NCBI Taxonomy" id="370345"/>
    <lineage>
        <taxon>Eukaryota</taxon>
        <taxon>Metazoa</taxon>
        <taxon>Spiralia</taxon>
        <taxon>Lophotrochozoa</taxon>
        <taxon>Mollusca</taxon>
        <taxon>Gastropoda</taxon>
        <taxon>Caenogastropoda</taxon>
        <taxon>Sorbeoconcha</taxon>
        <taxon>Cerithioidea</taxon>
        <taxon>Batillariidae</taxon>
        <taxon>Batillaria</taxon>
    </lineage>
</organism>
<evidence type="ECO:0000313" key="2">
    <source>
        <dbReference type="Proteomes" id="UP001519460"/>
    </source>
</evidence>
<accession>A0ABD0KWX4</accession>
<name>A0ABD0KWX4_9CAEN</name>
<protein>
    <submittedName>
        <fullName evidence="1">Uncharacterized protein</fullName>
    </submittedName>
</protein>
<feature type="non-terminal residue" evidence="1">
    <location>
        <position position="132"/>
    </location>
</feature>
<dbReference type="AlphaFoldDB" id="A0ABD0KWX4"/>
<comment type="caution">
    <text evidence="1">The sequence shown here is derived from an EMBL/GenBank/DDBJ whole genome shotgun (WGS) entry which is preliminary data.</text>
</comment>
<evidence type="ECO:0000313" key="1">
    <source>
        <dbReference type="EMBL" id="KAK7491541.1"/>
    </source>
</evidence>
<dbReference type="EMBL" id="JACVVK020000113">
    <property type="protein sequence ID" value="KAK7491541.1"/>
    <property type="molecule type" value="Genomic_DNA"/>
</dbReference>
<proteinExistence type="predicted"/>